<name>A0A1H0KRF2_MICTS</name>
<sequence length="729" mass="79685">MRAADRVWWYRVISASPLVDPEYYAAQLGLRRLPASVAIAHYVIRGFRRGMSLNPLFDDVVAGWELPEVTRVPALYAYLVNERETISIHPWWDAAAYGAEHGGPGLEAAWGRRESGLQVRVAGHEWTLTVAEIRRRAISAARQWRRGTREGQAAPPRDVALIRIVQAHDRRYVRKLVQAAQRVDGWDVLVPLVDVDASQWVSTALLADLVPGLRVSGHRRGTRWLSVVAAAVRSTSAPVVAVLDPRAEFDDAQLDALVAQASAGAAVCAAHRAPDGTIDAVGAADVGGDRPYALLSGLPGDDLAGLPESVDVPLLSGRTFSMPAAILRRSLDTLDDGEPDALSAISRTVRDELPLRALPRVNPVLDEPAFAFSARPAARRGVRRHGVDDRSGAEAVLATAGFRVESWSEAEAGRIEPVLTWVRPHPDARRWAIKMCAPAGKQGAVWGDAHFARGLANALRRLGHTVVVDAYDARARSTTSVDDVSVAIRGPYAFEATSSGVNLEWIISHPDSLTREEVAGFDRVFAASHGWAERAGRRWGLDIVTLLPCTDTDVFHPRGLPRDEDIVFVGKTRGAVRPSVVEPVKAGIPVRVYGPDWAHFVPASSIAAKSIPHERLAERYETASIVLNDQWPDMQREGFMTLRPFDVVAVEGRLVSEPVEGLEDLFDGAVVTYRDTAHLVEMLSAPADDLFPDAERLRQIAARVREEHSFDARAAVLDQAAREIAARRR</sequence>
<accession>A0A1H0KRF2</accession>
<evidence type="ECO:0000313" key="2">
    <source>
        <dbReference type="EMBL" id="SDO58519.1"/>
    </source>
</evidence>
<proteinExistence type="predicted"/>
<organism evidence="2 3">
    <name type="scientific">Microbacterium testaceum (strain StLB037)</name>
    <dbReference type="NCBI Taxonomy" id="979556"/>
    <lineage>
        <taxon>Bacteria</taxon>
        <taxon>Bacillati</taxon>
        <taxon>Actinomycetota</taxon>
        <taxon>Actinomycetes</taxon>
        <taxon>Micrococcales</taxon>
        <taxon>Microbacteriaceae</taxon>
        <taxon>Microbacterium</taxon>
    </lineage>
</organism>
<evidence type="ECO:0000313" key="3">
    <source>
        <dbReference type="Proteomes" id="UP000186456"/>
    </source>
</evidence>
<dbReference type="Proteomes" id="UP000186456">
    <property type="component" value="Unassembled WGS sequence"/>
</dbReference>
<protein>
    <recommendedName>
        <fullName evidence="1">Spore protein YkvP/CgeB glycosyl transferase-like domain-containing protein</fullName>
    </recommendedName>
</protein>
<dbReference type="EMBL" id="FNJN01000001">
    <property type="protein sequence ID" value="SDO58519.1"/>
    <property type="molecule type" value="Genomic_DNA"/>
</dbReference>
<dbReference type="AlphaFoldDB" id="A0A1H0KRF2"/>
<gene>
    <name evidence="2" type="ORF">SAMN04487788_0144</name>
</gene>
<dbReference type="InterPro" id="IPR055259">
    <property type="entry name" value="YkvP/CgeB_Glyco_trans-like"/>
</dbReference>
<evidence type="ECO:0000259" key="1">
    <source>
        <dbReference type="Pfam" id="PF13524"/>
    </source>
</evidence>
<feature type="domain" description="Spore protein YkvP/CgeB glycosyl transferase-like" evidence="1">
    <location>
        <begin position="580"/>
        <end position="716"/>
    </location>
</feature>
<dbReference type="Pfam" id="PF13524">
    <property type="entry name" value="Glyco_trans_1_2"/>
    <property type="match status" value="1"/>
</dbReference>
<reference evidence="2 3" key="1">
    <citation type="submission" date="2016-10" db="EMBL/GenBank/DDBJ databases">
        <authorList>
            <person name="de Groot N.N."/>
        </authorList>
    </citation>
    <scope>NUCLEOTIDE SEQUENCE [LARGE SCALE GENOMIC DNA]</scope>
    <source>
        <strain evidence="2 3">StLB037</strain>
    </source>
</reference>